<evidence type="ECO:0000256" key="2">
    <source>
        <dbReference type="ARBA" id="ARBA00022737"/>
    </source>
</evidence>
<accession>A0ABU9AUJ2</accession>
<keyword evidence="2" id="KW-0677">Repeat</keyword>
<dbReference type="InterPro" id="IPR003961">
    <property type="entry name" value="FN3_dom"/>
</dbReference>
<dbReference type="Gene3D" id="1.50.10.100">
    <property type="entry name" value="Chondroitin AC/alginate lyase"/>
    <property type="match status" value="1"/>
</dbReference>
<evidence type="ECO:0000313" key="8">
    <source>
        <dbReference type="Proteomes" id="UP001371305"/>
    </source>
</evidence>
<feature type="compositionally biased region" description="Polar residues" evidence="4">
    <location>
        <begin position="457"/>
        <end position="467"/>
    </location>
</feature>
<keyword evidence="8" id="KW-1185">Reference proteome</keyword>
<dbReference type="PANTHER" id="PTHR13817:SF166">
    <property type="entry name" value="NEURONAL IGCAM-RELATED"/>
    <property type="match status" value="1"/>
</dbReference>
<dbReference type="SMART" id="SM00060">
    <property type="entry name" value="FN3"/>
    <property type="match status" value="2"/>
</dbReference>
<name>A0ABU9AUJ2_9BACT</name>
<evidence type="ECO:0000256" key="3">
    <source>
        <dbReference type="ARBA" id="ARBA00023239"/>
    </source>
</evidence>
<sequence>MTSLRTLLFSLCLLAPALARDFIHPGGLHTQADFDRMKTKVAAKEHPWIDGWETLLKDRKAASDYKAAPHPHMASRQRAQDDATAAYLNALRWVISGEKDHAECAVRILNGWASTVNELPKGPDQPGLSGIPIGSFALAAEVLRTYPGWSAADQDKFKHLLLDYFYPVCHDFLVRHNGSEDNNYWANWDTCNLRAILAIGVFCDDSAKFDEAVDYFKNGRGMGSLKNAVPFLYPGGLGQWQESGRDQAHAMGGMGLLVETCQVAWNQGLDLFSHDNNRLLAAGEYTAQFTLWKGVPYTFYTNDDRANQYYISRNYKGRLLTSHFELMYNHYVVRQKLKAPQVQLLAELRRPEPGEVDVFGYGTLTYTLDAKASPLTTAPPPTPREVTATPGINRIELKWSPSGAYTAHGYEVTRATSPGGPFKSIYSTNVWTTPTYTDTDVEPGKTYHYTIAALNNAGKSQPSTPTSAEPAKPGPLPPAFQSTSIADTSFSDAAGHSFIVPATGKAIDGSFTGTPIEGDFDLTARLVEWRGPVGMMGIIVRDSDSKSPRIAAMTLGDAGGRQARFRTRDDKGKVTTKPGNDYTWLPVWFRLQRHGDDFTAYQSPDGIEWFEVGKSTLNLPTAALAGLLVSAEGNPPGTKKEDPPQGLFDHVTIEKNLPAPPPSPGNLKATKVSNDLIRLDWPLTNDATQPPISGIKIEASLDNAPFYEIADLSPTATSFENTGLKNPAAFHYRIRTYHRGGYSPYSNVTP</sequence>
<dbReference type="Proteomes" id="UP001371305">
    <property type="component" value="Unassembled WGS sequence"/>
</dbReference>
<feature type="signal peptide" evidence="5">
    <location>
        <begin position="1"/>
        <end position="19"/>
    </location>
</feature>
<feature type="chain" id="PRO_5046355960" evidence="5">
    <location>
        <begin position="20"/>
        <end position="750"/>
    </location>
</feature>
<dbReference type="Pfam" id="PF00041">
    <property type="entry name" value="fn3"/>
    <property type="match status" value="1"/>
</dbReference>
<dbReference type="RefSeq" id="WP_341405035.1">
    <property type="nucleotide sequence ID" value="NZ_JBBUKT010000004.1"/>
</dbReference>
<dbReference type="Gene3D" id="2.60.120.200">
    <property type="match status" value="1"/>
</dbReference>
<dbReference type="Gene3D" id="2.60.40.10">
    <property type="entry name" value="Immunoglobulins"/>
    <property type="match status" value="2"/>
</dbReference>
<proteinExistence type="predicted"/>
<organism evidence="7 8">
    <name type="scientific">Luteolibacter soli</name>
    <dbReference type="NCBI Taxonomy" id="3135280"/>
    <lineage>
        <taxon>Bacteria</taxon>
        <taxon>Pseudomonadati</taxon>
        <taxon>Verrucomicrobiota</taxon>
        <taxon>Verrucomicrobiia</taxon>
        <taxon>Verrucomicrobiales</taxon>
        <taxon>Verrucomicrobiaceae</taxon>
        <taxon>Luteolibacter</taxon>
    </lineage>
</organism>
<keyword evidence="3 7" id="KW-0456">Lyase</keyword>
<dbReference type="InterPro" id="IPR050964">
    <property type="entry name" value="Striated_Muscle_Regulatory"/>
</dbReference>
<reference evidence="7 8" key="1">
    <citation type="submission" date="2024-04" db="EMBL/GenBank/DDBJ databases">
        <title>Luteolibacter sp. isolated from soil.</title>
        <authorList>
            <person name="An J."/>
        </authorList>
    </citation>
    <scope>NUCLEOTIDE SEQUENCE [LARGE SCALE GENOMIC DNA]</scope>
    <source>
        <strain evidence="7 8">Y139</strain>
    </source>
</reference>
<feature type="region of interest" description="Disordered" evidence="4">
    <location>
        <begin position="457"/>
        <end position="478"/>
    </location>
</feature>
<evidence type="ECO:0000259" key="6">
    <source>
        <dbReference type="PROSITE" id="PS50853"/>
    </source>
</evidence>
<feature type="domain" description="Fibronectin type-III" evidence="6">
    <location>
        <begin position="380"/>
        <end position="474"/>
    </location>
</feature>
<protein>
    <submittedName>
        <fullName evidence="7">Alginate lyase family protein</fullName>
    </submittedName>
</protein>
<feature type="domain" description="Fibronectin type-III" evidence="6">
    <location>
        <begin position="663"/>
        <end position="750"/>
    </location>
</feature>
<dbReference type="PANTHER" id="PTHR13817">
    <property type="entry name" value="TITIN"/>
    <property type="match status" value="1"/>
</dbReference>
<dbReference type="SUPFAM" id="SSF49265">
    <property type="entry name" value="Fibronectin type III"/>
    <property type="match status" value="1"/>
</dbReference>
<evidence type="ECO:0000256" key="4">
    <source>
        <dbReference type="SAM" id="MobiDB-lite"/>
    </source>
</evidence>
<dbReference type="SUPFAM" id="SSF48230">
    <property type="entry name" value="Chondroitin AC/alginate lyase"/>
    <property type="match status" value="1"/>
</dbReference>
<evidence type="ECO:0000313" key="7">
    <source>
        <dbReference type="EMBL" id="MEK7951431.1"/>
    </source>
</evidence>
<evidence type="ECO:0000256" key="5">
    <source>
        <dbReference type="SAM" id="SignalP"/>
    </source>
</evidence>
<evidence type="ECO:0000256" key="1">
    <source>
        <dbReference type="ARBA" id="ARBA00022729"/>
    </source>
</evidence>
<dbReference type="CDD" id="cd00063">
    <property type="entry name" value="FN3"/>
    <property type="match status" value="2"/>
</dbReference>
<comment type="caution">
    <text evidence="7">The sequence shown here is derived from an EMBL/GenBank/DDBJ whole genome shotgun (WGS) entry which is preliminary data.</text>
</comment>
<dbReference type="InterPro" id="IPR013783">
    <property type="entry name" value="Ig-like_fold"/>
</dbReference>
<dbReference type="Pfam" id="PF05426">
    <property type="entry name" value="Alginate_lyase"/>
    <property type="match status" value="1"/>
</dbReference>
<dbReference type="PROSITE" id="PS50853">
    <property type="entry name" value="FN3"/>
    <property type="match status" value="2"/>
</dbReference>
<keyword evidence="1 5" id="KW-0732">Signal</keyword>
<dbReference type="GO" id="GO:0016829">
    <property type="term" value="F:lyase activity"/>
    <property type="evidence" value="ECO:0007669"/>
    <property type="project" value="UniProtKB-KW"/>
</dbReference>
<dbReference type="EMBL" id="JBBUKT010000004">
    <property type="protein sequence ID" value="MEK7951431.1"/>
    <property type="molecule type" value="Genomic_DNA"/>
</dbReference>
<gene>
    <name evidence="7" type="ORF">WKV53_13020</name>
</gene>
<dbReference type="InterPro" id="IPR008929">
    <property type="entry name" value="Chondroitin_lyas"/>
</dbReference>
<dbReference type="InterPro" id="IPR036116">
    <property type="entry name" value="FN3_sf"/>
</dbReference>
<dbReference type="InterPro" id="IPR008397">
    <property type="entry name" value="Alginate_lyase_dom"/>
</dbReference>